<reference evidence="2 3" key="1">
    <citation type="submission" date="2020-07" db="EMBL/GenBank/DDBJ databases">
        <title>Sequencing the genomes of 1000 actinobacteria strains.</title>
        <authorList>
            <person name="Klenk H.-P."/>
        </authorList>
    </citation>
    <scope>NUCLEOTIDE SEQUENCE [LARGE SCALE GENOMIC DNA]</scope>
    <source>
        <strain evidence="2 3">DSM 23871</strain>
    </source>
</reference>
<keyword evidence="1" id="KW-0812">Transmembrane</keyword>
<comment type="caution">
    <text evidence="2">The sequence shown here is derived from an EMBL/GenBank/DDBJ whole genome shotgun (WGS) entry which is preliminary data.</text>
</comment>
<dbReference type="RefSeq" id="WP_179456326.1">
    <property type="nucleotide sequence ID" value="NZ_BAAAPX010000001.1"/>
</dbReference>
<proteinExistence type="predicted"/>
<evidence type="ECO:0000256" key="1">
    <source>
        <dbReference type="SAM" id="Phobius"/>
    </source>
</evidence>
<dbReference type="Pfam" id="PF07963">
    <property type="entry name" value="N_methyl"/>
    <property type="match status" value="1"/>
</dbReference>
<dbReference type="InterPro" id="IPR012902">
    <property type="entry name" value="N_methyl_site"/>
</dbReference>
<accession>A0A852T158</accession>
<gene>
    <name evidence="2" type="ORF">BJ963_001983</name>
</gene>
<sequence length="219" mass="22764">MIAALRELPKRESGLSLIELLIAIMLTGLIMTLGVWMFVTGTHSVSLAQSIDGGTRQASNGMNQVARMIRAATPNPLANPTPGNPLNAPAVISATATSVQFYAYVNLSGAESPVMVAYGVSGGILQETQYPATSNTAGANGHWDFGAAKPTRNLCNSIPSGTVVFRYFDKTRAELLPASLTTDTQRAAIASIQVTITIQPTGAANAVSITNTIGMANVG</sequence>
<dbReference type="PROSITE" id="PS00409">
    <property type="entry name" value="PROKAR_NTER_METHYL"/>
    <property type="match status" value="1"/>
</dbReference>
<keyword evidence="1" id="KW-0472">Membrane</keyword>
<dbReference type="EMBL" id="JACCBJ010000001">
    <property type="protein sequence ID" value="NYD74464.1"/>
    <property type="molecule type" value="Genomic_DNA"/>
</dbReference>
<evidence type="ECO:0000313" key="3">
    <source>
        <dbReference type="Proteomes" id="UP000589620"/>
    </source>
</evidence>
<keyword evidence="1" id="KW-1133">Transmembrane helix</keyword>
<protein>
    <submittedName>
        <fullName evidence="2">Tfp pilus assembly protein PilW</fullName>
    </submittedName>
</protein>
<dbReference type="Proteomes" id="UP000589620">
    <property type="component" value="Unassembled WGS sequence"/>
</dbReference>
<dbReference type="AlphaFoldDB" id="A0A852T158"/>
<name>A0A852T158_9MICO</name>
<evidence type="ECO:0000313" key="2">
    <source>
        <dbReference type="EMBL" id="NYD74464.1"/>
    </source>
</evidence>
<organism evidence="2 3">
    <name type="scientific">Leifsonia soli</name>
    <dbReference type="NCBI Taxonomy" id="582665"/>
    <lineage>
        <taxon>Bacteria</taxon>
        <taxon>Bacillati</taxon>
        <taxon>Actinomycetota</taxon>
        <taxon>Actinomycetes</taxon>
        <taxon>Micrococcales</taxon>
        <taxon>Microbacteriaceae</taxon>
        <taxon>Leifsonia</taxon>
    </lineage>
</organism>
<feature type="transmembrane region" description="Helical" evidence="1">
    <location>
        <begin position="20"/>
        <end position="39"/>
    </location>
</feature>
<keyword evidence="3" id="KW-1185">Reference proteome</keyword>